<dbReference type="EMBL" id="BANU01000033">
    <property type="protein sequence ID" value="GAC62316.1"/>
    <property type="molecule type" value="Genomic_DNA"/>
</dbReference>
<proteinExistence type="predicted"/>
<dbReference type="Proteomes" id="UP000035083">
    <property type="component" value="Unassembled WGS sequence"/>
</dbReference>
<reference evidence="1 2" key="1">
    <citation type="submission" date="2012-12" db="EMBL/GenBank/DDBJ databases">
        <title>Whole genome shotgun sequence of Gordonia sihwensis NBRC 108236.</title>
        <authorList>
            <person name="Yoshida I."/>
            <person name="Hosoyama A."/>
            <person name="Tsuchikane K."/>
            <person name="Ando Y."/>
            <person name="Baba S."/>
            <person name="Ohji S."/>
            <person name="Hamada M."/>
            <person name="Tamura T."/>
            <person name="Yamazoe A."/>
            <person name="Yamazaki S."/>
            <person name="Fujita N."/>
        </authorList>
    </citation>
    <scope>NUCLEOTIDE SEQUENCE [LARGE SCALE GENOMIC DNA]</scope>
    <source>
        <strain evidence="1 2">NBRC 108236</strain>
    </source>
</reference>
<keyword evidence="2" id="KW-1185">Reference proteome</keyword>
<evidence type="ECO:0000313" key="2">
    <source>
        <dbReference type="Proteomes" id="UP000035083"/>
    </source>
</evidence>
<name>L7LNL0_9ACTN</name>
<organism evidence="1 2">
    <name type="scientific">Gordonia sihwensis NBRC 108236</name>
    <dbReference type="NCBI Taxonomy" id="1223544"/>
    <lineage>
        <taxon>Bacteria</taxon>
        <taxon>Bacillati</taxon>
        <taxon>Actinomycetota</taxon>
        <taxon>Actinomycetes</taxon>
        <taxon>Mycobacteriales</taxon>
        <taxon>Gordoniaceae</taxon>
        <taxon>Gordonia</taxon>
    </lineage>
</organism>
<sequence length="59" mass="5980">MGEVTLVAGIGRAVSDAGGVRNGQTWRGSGRDYRLPLACGASGAGACPSMGRRRCGVRT</sequence>
<dbReference type="AlphaFoldDB" id="L7LNL0"/>
<accession>L7LNL0</accession>
<protein>
    <submittedName>
        <fullName evidence="1">Uncharacterized protein</fullName>
    </submittedName>
</protein>
<comment type="caution">
    <text evidence="1">The sequence shown here is derived from an EMBL/GenBank/DDBJ whole genome shotgun (WGS) entry which is preliminary data.</text>
</comment>
<evidence type="ECO:0000313" key="1">
    <source>
        <dbReference type="EMBL" id="GAC62316.1"/>
    </source>
</evidence>
<gene>
    <name evidence="1" type="ORF">GSI01S_33_00020</name>
</gene>